<evidence type="ECO:0008006" key="4">
    <source>
        <dbReference type="Google" id="ProtNLM"/>
    </source>
</evidence>
<dbReference type="PANTHER" id="PTHR38813:SF1">
    <property type="entry name" value="TOXIN RELE1-RELATED"/>
    <property type="match status" value="1"/>
</dbReference>
<reference evidence="3" key="1">
    <citation type="submission" date="2017-09" db="EMBL/GenBank/DDBJ databases">
        <title>Depth-based differentiation of microbial function through sediment-hosted aquifers and enrichment of novel symbionts in the deep terrestrial subsurface.</title>
        <authorList>
            <person name="Probst A.J."/>
            <person name="Ladd B."/>
            <person name="Jarett J.K."/>
            <person name="Geller-Mcgrath D.E."/>
            <person name="Sieber C.M.K."/>
            <person name="Emerson J.B."/>
            <person name="Anantharaman K."/>
            <person name="Thomas B.C."/>
            <person name="Malmstrom R."/>
            <person name="Stieglmeier M."/>
            <person name="Klingl A."/>
            <person name="Woyke T."/>
            <person name="Ryan C.M."/>
            <person name="Banfield J.F."/>
        </authorList>
    </citation>
    <scope>NUCLEOTIDE SEQUENCE [LARGE SCALE GENOMIC DNA]</scope>
</reference>
<sequence>MSWKVLIRSKVKKQLKRFPKKDAERIEASFYQLRINPFIGDIEKMEGEENVWRRRVGSYRISYELFSKKQIVFIFRVERRTTTTYH</sequence>
<dbReference type="InterPro" id="IPR007712">
    <property type="entry name" value="RelE/ParE_toxin"/>
</dbReference>
<proteinExistence type="predicted"/>
<dbReference type="Gene3D" id="3.30.2310.20">
    <property type="entry name" value="RelE-like"/>
    <property type="match status" value="1"/>
</dbReference>
<organism evidence="2 3">
    <name type="scientific">Candidatus Nealsonbacteria bacterium CG08_land_8_20_14_0_20_36_22</name>
    <dbReference type="NCBI Taxonomy" id="1974704"/>
    <lineage>
        <taxon>Bacteria</taxon>
        <taxon>Candidatus Nealsoniibacteriota</taxon>
    </lineage>
</organism>
<gene>
    <name evidence="2" type="ORF">COT32_02435</name>
</gene>
<dbReference type="PANTHER" id="PTHR38813">
    <property type="match status" value="1"/>
</dbReference>
<evidence type="ECO:0000313" key="2">
    <source>
        <dbReference type="EMBL" id="PIS39938.1"/>
    </source>
</evidence>
<dbReference type="AlphaFoldDB" id="A0A2H0YN73"/>
<dbReference type="InterPro" id="IPR035093">
    <property type="entry name" value="RelE/ParE_toxin_dom_sf"/>
</dbReference>
<dbReference type="InterPro" id="IPR052747">
    <property type="entry name" value="TA_system_RelE_toxin"/>
</dbReference>
<evidence type="ECO:0000313" key="3">
    <source>
        <dbReference type="Proteomes" id="UP000231472"/>
    </source>
</evidence>
<dbReference type="Pfam" id="PF05016">
    <property type="entry name" value="ParE_toxin"/>
    <property type="match status" value="1"/>
</dbReference>
<dbReference type="SUPFAM" id="SSF143011">
    <property type="entry name" value="RelE-like"/>
    <property type="match status" value="1"/>
</dbReference>
<name>A0A2H0YN73_9BACT</name>
<protein>
    <recommendedName>
        <fullName evidence="4">Type II toxin-antitoxin system mRNA interferase toxin, RelE/StbE family</fullName>
    </recommendedName>
</protein>
<comment type="caution">
    <text evidence="2">The sequence shown here is derived from an EMBL/GenBank/DDBJ whole genome shotgun (WGS) entry which is preliminary data.</text>
</comment>
<evidence type="ECO:0000256" key="1">
    <source>
        <dbReference type="ARBA" id="ARBA00022649"/>
    </source>
</evidence>
<keyword evidence="1" id="KW-1277">Toxin-antitoxin system</keyword>
<dbReference type="EMBL" id="PEYC01000049">
    <property type="protein sequence ID" value="PIS39938.1"/>
    <property type="molecule type" value="Genomic_DNA"/>
</dbReference>
<dbReference type="Proteomes" id="UP000231472">
    <property type="component" value="Unassembled WGS sequence"/>
</dbReference>
<accession>A0A2H0YN73</accession>